<reference evidence="3" key="1">
    <citation type="journal article" date="2014" name="Int. J. Syst. Evol. Microbiol.">
        <title>Complete genome sequence of Corynebacterium casei LMG S-19264T (=DSM 44701T), isolated from a smear-ripened cheese.</title>
        <authorList>
            <consortium name="US DOE Joint Genome Institute (JGI-PGF)"/>
            <person name="Walter F."/>
            <person name="Albersmeier A."/>
            <person name="Kalinowski J."/>
            <person name="Ruckert C."/>
        </authorList>
    </citation>
    <scope>NUCLEOTIDE SEQUENCE</scope>
    <source>
        <strain evidence="3">CGMCC 1.15760</strain>
    </source>
</reference>
<feature type="domain" description="DUF3298" evidence="2">
    <location>
        <begin position="164"/>
        <end position="215"/>
    </location>
</feature>
<evidence type="ECO:0000313" key="3">
    <source>
        <dbReference type="EMBL" id="GGG15620.1"/>
    </source>
</evidence>
<name>A0A917G007_9BACI</name>
<gene>
    <name evidence="3" type="primary">rsiV</name>
    <name evidence="3" type="ORF">GCM10007425_07400</name>
</gene>
<comment type="caution">
    <text evidence="3">The sequence shown here is derived from an EMBL/GenBank/DDBJ whole genome shotgun (WGS) entry which is preliminary data.</text>
</comment>
<keyword evidence="1" id="KW-1133">Transmembrane helix</keyword>
<keyword evidence="1" id="KW-0472">Membrane</keyword>
<evidence type="ECO:0000259" key="2">
    <source>
        <dbReference type="Pfam" id="PF11738"/>
    </source>
</evidence>
<dbReference type="EMBL" id="BMJT01000002">
    <property type="protein sequence ID" value="GGG15620.1"/>
    <property type="molecule type" value="Genomic_DNA"/>
</dbReference>
<feature type="transmembrane region" description="Helical" evidence="1">
    <location>
        <begin position="41"/>
        <end position="58"/>
    </location>
</feature>
<dbReference type="InterPro" id="IPR037126">
    <property type="entry name" value="PdaC/RsiV-like_sf"/>
</dbReference>
<dbReference type="Gene3D" id="3.90.640.20">
    <property type="entry name" value="Heat-shock cognate protein, ATPase"/>
    <property type="match status" value="1"/>
</dbReference>
<sequence length="248" mass="28487">MSNKLKQLEKHYTATPIPDALDFVVEYALQENKRLQRRKRVWRPVAWGIMLALLVIVVNNSSFFTQFLHKTSPVNEAEISMPKTVTTHHDQLLALEGKESAQQVYDNYKISEQAARITNNYVVALESNELLSLSKYSTASYSLPGHLNYYTFNTAKMETLQLPDLFVNDRYIKVINDVIRQQIQTKSYDGEHAQLADHFTTITPYQSFYITSEHKLVIIIESTIGEQLAFKIPTAVLQPLLVSTQYIK</sequence>
<dbReference type="AlphaFoldDB" id="A0A917G007"/>
<evidence type="ECO:0000313" key="4">
    <source>
        <dbReference type="Proteomes" id="UP000616608"/>
    </source>
</evidence>
<keyword evidence="1" id="KW-0812">Transmembrane</keyword>
<keyword evidence="4" id="KW-1185">Reference proteome</keyword>
<protein>
    <recommendedName>
        <fullName evidence="2">DUF3298 domain-containing protein</fullName>
    </recommendedName>
</protein>
<dbReference type="InterPro" id="IPR021729">
    <property type="entry name" value="DUF3298"/>
</dbReference>
<dbReference type="Proteomes" id="UP000616608">
    <property type="component" value="Unassembled WGS sequence"/>
</dbReference>
<evidence type="ECO:0000256" key="1">
    <source>
        <dbReference type="SAM" id="Phobius"/>
    </source>
</evidence>
<dbReference type="Pfam" id="PF11738">
    <property type="entry name" value="DUF3298"/>
    <property type="match status" value="1"/>
</dbReference>
<reference evidence="3" key="2">
    <citation type="submission" date="2020-09" db="EMBL/GenBank/DDBJ databases">
        <authorList>
            <person name="Sun Q."/>
            <person name="Zhou Y."/>
        </authorList>
    </citation>
    <scope>NUCLEOTIDE SEQUENCE</scope>
    <source>
        <strain evidence="3">CGMCC 1.15760</strain>
    </source>
</reference>
<organism evidence="3 4">
    <name type="scientific">Lysinibacillus alkalisoli</name>
    <dbReference type="NCBI Taxonomy" id="1911548"/>
    <lineage>
        <taxon>Bacteria</taxon>
        <taxon>Bacillati</taxon>
        <taxon>Bacillota</taxon>
        <taxon>Bacilli</taxon>
        <taxon>Bacillales</taxon>
        <taxon>Bacillaceae</taxon>
        <taxon>Lysinibacillus</taxon>
    </lineage>
</organism>
<dbReference type="RefSeq" id="WP_188613666.1">
    <property type="nucleotide sequence ID" value="NZ_BMJT01000002.1"/>
</dbReference>
<proteinExistence type="predicted"/>
<accession>A0A917G007</accession>